<feature type="domain" description="CHAT" evidence="1">
    <location>
        <begin position="62"/>
        <end position="333"/>
    </location>
</feature>
<name>A0A8J7ASG2_9CYAN</name>
<dbReference type="Proteomes" id="UP000636505">
    <property type="component" value="Unassembled WGS sequence"/>
</dbReference>
<dbReference type="PANTHER" id="PTHR10098">
    <property type="entry name" value="RAPSYN-RELATED"/>
    <property type="match status" value="1"/>
</dbReference>
<dbReference type="EMBL" id="JADEXG010000071">
    <property type="protein sequence ID" value="MBE9079876.1"/>
    <property type="molecule type" value="Genomic_DNA"/>
</dbReference>
<dbReference type="PANTHER" id="PTHR10098:SF108">
    <property type="entry name" value="TETRATRICOPEPTIDE REPEAT PROTEIN 28"/>
    <property type="match status" value="1"/>
</dbReference>
<dbReference type="AlphaFoldDB" id="A0A8J7ASG2"/>
<sequence length="336" mass="36899">MINQNGVKAYSQKNISLNDVDEAISGLKGALYIGRIQVPRVPHPASIRLVWENDVDVPLNRAITNLTEILLPDEMSDSLAGIKHLIVVPTQMLGAVPYGVLKPFEDDMYLVDKMSVSVAPSLFDLWAEASPWNNDLAFSSALIVGNPTLPYSDEWTVPALPGAETEAYEVAELLDEVPLVGELATKDAIVERAPESTFLYFATHGISSYYDPLEGGLLMFSATTLEQGWWTAREIQNANLNAEIAVLSACQTGLGRSHDAGTIGISRAFQIAGVPRVVMSLWNVDDESTNLLMQSFVRNLENEMPAEALRQAMLETREIYPSPLDWASFTLFGTPR</sequence>
<evidence type="ECO:0000259" key="1">
    <source>
        <dbReference type="Pfam" id="PF12770"/>
    </source>
</evidence>
<dbReference type="Pfam" id="PF12770">
    <property type="entry name" value="CHAT"/>
    <property type="match status" value="1"/>
</dbReference>
<comment type="caution">
    <text evidence="2">The sequence shown here is derived from an EMBL/GenBank/DDBJ whole genome shotgun (WGS) entry which is preliminary data.</text>
</comment>
<organism evidence="2 3">
    <name type="scientific">Vasconcelosia minhoensis LEGE 07310</name>
    <dbReference type="NCBI Taxonomy" id="915328"/>
    <lineage>
        <taxon>Bacteria</taxon>
        <taxon>Bacillati</taxon>
        <taxon>Cyanobacteriota</taxon>
        <taxon>Cyanophyceae</taxon>
        <taxon>Nodosilineales</taxon>
        <taxon>Cymatolegaceae</taxon>
        <taxon>Vasconcelosia</taxon>
        <taxon>Vasconcelosia minhoensis</taxon>
    </lineage>
</organism>
<evidence type="ECO:0000313" key="3">
    <source>
        <dbReference type="Proteomes" id="UP000636505"/>
    </source>
</evidence>
<protein>
    <submittedName>
        <fullName evidence="2">CHAT domain-containing protein</fullName>
    </submittedName>
</protein>
<dbReference type="InterPro" id="IPR024983">
    <property type="entry name" value="CHAT_dom"/>
</dbReference>
<gene>
    <name evidence="2" type="ORF">IQ241_21695</name>
</gene>
<keyword evidence="3" id="KW-1185">Reference proteome</keyword>
<dbReference type="RefSeq" id="WP_193911272.1">
    <property type="nucleotide sequence ID" value="NZ_JADEXG010000071.1"/>
</dbReference>
<reference evidence="2" key="1">
    <citation type="submission" date="2020-10" db="EMBL/GenBank/DDBJ databases">
        <authorList>
            <person name="Castelo-Branco R."/>
            <person name="Eusebio N."/>
            <person name="Adriana R."/>
            <person name="Vieira A."/>
            <person name="Brugerolle De Fraissinette N."/>
            <person name="Rezende De Castro R."/>
            <person name="Schneider M.P."/>
            <person name="Vasconcelos V."/>
            <person name="Leao P.N."/>
        </authorList>
    </citation>
    <scope>NUCLEOTIDE SEQUENCE</scope>
    <source>
        <strain evidence="2">LEGE 07310</strain>
    </source>
</reference>
<accession>A0A8J7ASG2</accession>
<proteinExistence type="predicted"/>
<evidence type="ECO:0000313" key="2">
    <source>
        <dbReference type="EMBL" id="MBE9079876.1"/>
    </source>
</evidence>